<dbReference type="EMBL" id="JABWDY010014908">
    <property type="protein sequence ID" value="KAF5197236.1"/>
    <property type="molecule type" value="Genomic_DNA"/>
</dbReference>
<feature type="non-terminal residue" evidence="2">
    <location>
        <position position="1"/>
    </location>
</feature>
<evidence type="ECO:0000313" key="2">
    <source>
        <dbReference type="EMBL" id="KAF5197236.1"/>
    </source>
</evidence>
<evidence type="ECO:0000259" key="1">
    <source>
        <dbReference type="PROSITE" id="PS51806"/>
    </source>
</evidence>
<dbReference type="PANTHER" id="PTHR46354:SF13">
    <property type="entry name" value="PROTEIN DOG1-LIKE 4"/>
    <property type="match status" value="1"/>
</dbReference>
<dbReference type="OrthoDB" id="781635at2759"/>
<accession>A0A7J6WIK9</accession>
<keyword evidence="3" id="KW-1185">Reference proteome</keyword>
<comment type="caution">
    <text evidence="2">The sequence shown here is derived from an EMBL/GenBank/DDBJ whole genome shotgun (WGS) entry which is preliminary data.</text>
</comment>
<dbReference type="AlphaFoldDB" id="A0A7J6WIK9"/>
<sequence length="184" mass="20555">RMELCQDVEVSEAAEEMELENDGVLMSVHSSVMFSPPWFSTYERTFLWIAGFKPGIPFRILNRTVADLSGEQLRRIDILKAETRTREKELSNELAKVQEGVATSYLMEITGGFVTSETVRRQIENQDGRPQMNDAVREMRDTMEALVHSADSNDYCQGDCEDIKSIDFLGGCSSASSSHSGNGS</sequence>
<gene>
    <name evidence="2" type="ORF">FRX31_013177</name>
</gene>
<dbReference type="InterPro" id="IPR025422">
    <property type="entry name" value="TGA_domain"/>
</dbReference>
<feature type="domain" description="DOG1" evidence="1">
    <location>
        <begin position="1"/>
        <end position="182"/>
    </location>
</feature>
<reference evidence="2 3" key="1">
    <citation type="submission" date="2020-06" db="EMBL/GenBank/DDBJ databases">
        <title>Transcriptomic and genomic resources for Thalictrum thalictroides and T. hernandezii: Facilitating candidate gene discovery in an emerging model plant lineage.</title>
        <authorList>
            <person name="Arias T."/>
            <person name="Riano-Pachon D.M."/>
            <person name="Di Stilio V.S."/>
        </authorList>
    </citation>
    <scope>NUCLEOTIDE SEQUENCE [LARGE SCALE GENOMIC DNA]</scope>
    <source>
        <strain evidence="3">cv. WT478/WT964</strain>
        <tissue evidence="2">Leaves</tissue>
    </source>
</reference>
<protein>
    <submittedName>
        <fullName evidence="2">Transcription factor</fullName>
    </submittedName>
</protein>
<dbReference type="PROSITE" id="PS51806">
    <property type="entry name" value="DOG1"/>
    <property type="match status" value="1"/>
</dbReference>
<evidence type="ECO:0000313" key="3">
    <source>
        <dbReference type="Proteomes" id="UP000554482"/>
    </source>
</evidence>
<dbReference type="PANTHER" id="PTHR46354">
    <property type="entry name" value="DOG1 DOMAIN-CONTAINING PROTEIN"/>
    <property type="match status" value="1"/>
</dbReference>
<dbReference type="GO" id="GO:0043565">
    <property type="term" value="F:sequence-specific DNA binding"/>
    <property type="evidence" value="ECO:0007669"/>
    <property type="project" value="InterPro"/>
</dbReference>
<dbReference type="GO" id="GO:0006351">
    <property type="term" value="P:DNA-templated transcription"/>
    <property type="evidence" value="ECO:0007669"/>
    <property type="project" value="InterPro"/>
</dbReference>
<proteinExistence type="predicted"/>
<dbReference type="Pfam" id="PF14144">
    <property type="entry name" value="DOG1"/>
    <property type="match status" value="1"/>
</dbReference>
<dbReference type="Proteomes" id="UP000554482">
    <property type="component" value="Unassembled WGS sequence"/>
</dbReference>
<name>A0A7J6WIK9_THATH</name>
<dbReference type="InterPro" id="IPR051886">
    <property type="entry name" value="Seed_Dev/Stress_Resp_Reg"/>
</dbReference>
<organism evidence="2 3">
    <name type="scientific">Thalictrum thalictroides</name>
    <name type="common">Rue-anemone</name>
    <name type="synonym">Anemone thalictroides</name>
    <dbReference type="NCBI Taxonomy" id="46969"/>
    <lineage>
        <taxon>Eukaryota</taxon>
        <taxon>Viridiplantae</taxon>
        <taxon>Streptophyta</taxon>
        <taxon>Embryophyta</taxon>
        <taxon>Tracheophyta</taxon>
        <taxon>Spermatophyta</taxon>
        <taxon>Magnoliopsida</taxon>
        <taxon>Ranunculales</taxon>
        <taxon>Ranunculaceae</taxon>
        <taxon>Thalictroideae</taxon>
        <taxon>Thalictrum</taxon>
    </lineage>
</organism>